<evidence type="ECO:0000256" key="6">
    <source>
        <dbReference type="ARBA" id="ARBA00023015"/>
    </source>
</evidence>
<keyword evidence="7" id="KW-0238">DNA-binding</keyword>
<name>A0A2A2JDL1_9BILA</name>
<dbReference type="SMART" id="SM00399">
    <property type="entry name" value="ZnF_C4"/>
    <property type="match status" value="1"/>
</dbReference>
<evidence type="ECO:0000256" key="9">
    <source>
        <dbReference type="ARBA" id="ARBA00023170"/>
    </source>
</evidence>
<evidence type="ECO:0000256" key="4">
    <source>
        <dbReference type="ARBA" id="ARBA00022771"/>
    </source>
</evidence>
<dbReference type="GO" id="GO:0003700">
    <property type="term" value="F:DNA-binding transcription factor activity"/>
    <property type="evidence" value="ECO:0007669"/>
    <property type="project" value="InterPro"/>
</dbReference>
<feature type="region of interest" description="Disordered" evidence="11">
    <location>
        <begin position="1"/>
        <end position="28"/>
    </location>
</feature>
<dbReference type="PRINTS" id="PR00047">
    <property type="entry name" value="STROIDFINGER"/>
</dbReference>
<dbReference type="PROSITE" id="PS00031">
    <property type="entry name" value="NUCLEAR_REC_DBD_1"/>
    <property type="match status" value="1"/>
</dbReference>
<keyword evidence="4" id="KW-0863">Zinc-finger</keyword>
<evidence type="ECO:0000256" key="8">
    <source>
        <dbReference type="ARBA" id="ARBA00023163"/>
    </source>
</evidence>
<gene>
    <name evidence="13" type="ORF">WR25_20797</name>
</gene>
<keyword evidence="9" id="KW-0675">Receptor</keyword>
<evidence type="ECO:0000256" key="3">
    <source>
        <dbReference type="ARBA" id="ARBA00022723"/>
    </source>
</evidence>
<dbReference type="GO" id="GO:0008270">
    <property type="term" value="F:zinc ion binding"/>
    <property type="evidence" value="ECO:0007669"/>
    <property type="project" value="UniProtKB-KW"/>
</dbReference>
<evidence type="ECO:0000259" key="12">
    <source>
        <dbReference type="PROSITE" id="PS51030"/>
    </source>
</evidence>
<evidence type="ECO:0000256" key="2">
    <source>
        <dbReference type="ARBA" id="ARBA00005993"/>
    </source>
</evidence>
<dbReference type="AlphaFoldDB" id="A0A2A2JDL1"/>
<dbReference type="PROSITE" id="PS51030">
    <property type="entry name" value="NUCLEAR_REC_DBD_2"/>
    <property type="match status" value="1"/>
</dbReference>
<evidence type="ECO:0000256" key="11">
    <source>
        <dbReference type="SAM" id="MobiDB-lite"/>
    </source>
</evidence>
<evidence type="ECO:0000256" key="10">
    <source>
        <dbReference type="ARBA" id="ARBA00023242"/>
    </source>
</evidence>
<dbReference type="CDD" id="cd06960">
    <property type="entry name" value="NR_DBD_HNF4A"/>
    <property type="match status" value="1"/>
</dbReference>
<dbReference type="SUPFAM" id="SSF57716">
    <property type="entry name" value="Glucocorticoid receptor-like (DNA-binding domain)"/>
    <property type="match status" value="1"/>
</dbReference>
<keyword evidence="6" id="KW-0805">Transcription regulation</keyword>
<evidence type="ECO:0000313" key="13">
    <source>
        <dbReference type="EMBL" id="PAV59704.1"/>
    </source>
</evidence>
<dbReference type="GO" id="GO:0000978">
    <property type="term" value="F:RNA polymerase II cis-regulatory region sequence-specific DNA binding"/>
    <property type="evidence" value="ECO:0007669"/>
    <property type="project" value="InterPro"/>
</dbReference>
<dbReference type="Gene3D" id="3.30.50.10">
    <property type="entry name" value="Erythroid Transcription Factor GATA-1, subunit A"/>
    <property type="match status" value="1"/>
</dbReference>
<keyword evidence="3" id="KW-0479">Metal-binding</keyword>
<dbReference type="EMBL" id="LIAE01010509">
    <property type="protein sequence ID" value="PAV59704.1"/>
    <property type="molecule type" value="Genomic_DNA"/>
</dbReference>
<dbReference type="GO" id="GO:0005634">
    <property type="term" value="C:nucleus"/>
    <property type="evidence" value="ECO:0007669"/>
    <property type="project" value="UniProtKB-SubCell"/>
</dbReference>
<dbReference type="OrthoDB" id="9996608at2759"/>
<feature type="region of interest" description="Disordered" evidence="11">
    <location>
        <begin position="349"/>
        <end position="394"/>
    </location>
</feature>
<proteinExistence type="inferred from homology"/>
<keyword evidence="14" id="KW-1185">Reference proteome</keyword>
<dbReference type="STRING" id="2018661.A0A2A2JDL1"/>
<comment type="similarity">
    <text evidence="2">Belongs to the nuclear hormone receptor family.</text>
</comment>
<comment type="caution">
    <text evidence="13">The sequence shown here is derived from an EMBL/GenBank/DDBJ whole genome shotgun (WGS) entry which is preliminary data.</text>
</comment>
<feature type="compositionally biased region" description="Low complexity" evidence="11">
    <location>
        <begin position="376"/>
        <end position="385"/>
    </location>
</feature>
<dbReference type="PANTHER" id="PTHR46397">
    <property type="entry name" value="NUCLEAR HORMONE RECEPTOR FAMILY-RELATED"/>
    <property type="match status" value="1"/>
</dbReference>
<accession>A0A2A2JDL1</accession>
<dbReference type="InterPro" id="IPR001628">
    <property type="entry name" value="Znf_hrmn_rcpt"/>
</dbReference>
<keyword evidence="5" id="KW-0862">Zinc</keyword>
<dbReference type="Proteomes" id="UP000218231">
    <property type="component" value="Unassembled WGS sequence"/>
</dbReference>
<protein>
    <recommendedName>
        <fullName evidence="12">Nuclear receptor domain-containing protein</fullName>
    </recommendedName>
</protein>
<keyword evidence="10" id="KW-0539">Nucleus</keyword>
<dbReference type="InterPro" id="IPR049636">
    <property type="entry name" value="HNF4-like_DBD"/>
</dbReference>
<sequence length="463" mass="51067">MESGTKEINPKQELEANPENEWAIPKLEPAINFSVPNPYEKPPGQQQQRSTVIQHFDSFTQQQHHSLSQSIQSAQPVLSPSVSSSSAHFLASHPPPLLTPYPSSSSSDLLELDSRFTSTLPLPVHSLSDQPTPPALLSSSPSSSAAYYHPSAIQHFPPSLPATHQNLLLDDDKIHAYLPNYRFSDELFFNNLYAPLDVGFSSHDLSKIHPSITSFNTSHMPKYITTPSNPYARTYPSNILSTNTVIPTTPITKSSSSSLIKGENEDEKKKTPQDCQVCLSISSNGLHFGARTCAACAAFFRRKISDDKQYICKRNSRCRNAARDGTGYRKICRACRMKRCLQIGMQPENVQNKRIHPPDGYQSSSQSTTPSALHFQSTSQTHSHSAPPPVPVSLIPIQPAPSHPHNHCIPEEILNGRTHDSSAAVLNSDFETSAVAGNELLSVAIHQPIRSRIHDWADCVDDF</sequence>
<reference evidence="13 14" key="1">
    <citation type="journal article" date="2017" name="Curr. Biol.">
        <title>Genome architecture and evolution of a unichromosomal asexual nematode.</title>
        <authorList>
            <person name="Fradin H."/>
            <person name="Zegar C."/>
            <person name="Gutwein M."/>
            <person name="Lucas J."/>
            <person name="Kovtun M."/>
            <person name="Corcoran D."/>
            <person name="Baugh L.R."/>
            <person name="Kiontke K."/>
            <person name="Gunsalus K."/>
            <person name="Fitch D.H."/>
            <person name="Piano F."/>
        </authorList>
    </citation>
    <scope>NUCLEOTIDE SEQUENCE [LARGE SCALE GENOMIC DNA]</scope>
    <source>
        <strain evidence="13">PF1309</strain>
    </source>
</reference>
<evidence type="ECO:0000256" key="7">
    <source>
        <dbReference type="ARBA" id="ARBA00023125"/>
    </source>
</evidence>
<dbReference type="InterPro" id="IPR013088">
    <property type="entry name" value="Znf_NHR/GATA"/>
</dbReference>
<organism evidence="13 14">
    <name type="scientific">Diploscapter pachys</name>
    <dbReference type="NCBI Taxonomy" id="2018661"/>
    <lineage>
        <taxon>Eukaryota</taxon>
        <taxon>Metazoa</taxon>
        <taxon>Ecdysozoa</taxon>
        <taxon>Nematoda</taxon>
        <taxon>Chromadorea</taxon>
        <taxon>Rhabditida</taxon>
        <taxon>Rhabditina</taxon>
        <taxon>Rhabditomorpha</taxon>
        <taxon>Rhabditoidea</taxon>
        <taxon>Rhabditidae</taxon>
        <taxon>Diploscapter</taxon>
    </lineage>
</organism>
<dbReference type="PANTHER" id="PTHR46397:SF3">
    <property type="entry name" value="NR LBD DOMAIN-CONTAINING PROTEIN-RELATED"/>
    <property type="match status" value="1"/>
</dbReference>
<keyword evidence="8" id="KW-0804">Transcription</keyword>
<feature type="compositionally biased region" description="Polar residues" evidence="11">
    <location>
        <begin position="361"/>
        <end position="375"/>
    </location>
</feature>
<feature type="domain" description="Nuclear receptor" evidence="12">
    <location>
        <begin position="272"/>
        <end position="352"/>
    </location>
</feature>
<comment type="subcellular location">
    <subcellularLocation>
        <location evidence="1">Nucleus</location>
    </subcellularLocation>
</comment>
<evidence type="ECO:0000256" key="5">
    <source>
        <dbReference type="ARBA" id="ARBA00022833"/>
    </source>
</evidence>
<feature type="compositionally biased region" description="Basic and acidic residues" evidence="11">
    <location>
        <begin position="1"/>
        <end position="14"/>
    </location>
</feature>
<dbReference type="Pfam" id="PF00105">
    <property type="entry name" value="zf-C4"/>
    <property type="match status" value="1"/>
</dbReference>
<evidence type="ECO:0000256" key="1">
    <source>
        <dbReference type="ARBA" id="ARBA00004123"/>
    </source>
</evidence>
<evidence type="ECO:0000313" key="14">
    <source>
        <dbReference type="Proteomes" id="UP000218231"/>
    </source>
</evidence>